<comment type="caution">
    <text evidence="1">The sequence shown here is derived from an EMBL/GenBank/DDBJ whole genome shotgun (WGS) entry which is preliminary data.</text>
</comment>
<protein>
    <submittedName>
        <fullName evidence="1">Uncharacterized protein</fullName>
    </submittedName>
</protein>
<gene>
    <name evidence="1" type="ORF">GIB67_013985</name>
</gene>
<proteinExistence type="predicted"/>
<keyword evidence="2" id="KW-1185">Reference proteome</keyword>
<sequence>MFTVFRATEREIQERVVSFTEKLCIIMISMKFSWRKRSVYDSLLTIYSCLPQFPIHNEIYIYISIDL</sequence>
<organism evidence="1 2">
    <name type="scientific">Kingdonia uniflora</name>
    <dbReference type="NCBI Taxonomy" id="39325"/>
    <lineage>
        <taxon>Eukaryota</taxon>
        <taxon>Viridiplantae</taxon>
        <taxon>Streptophyta</taxon>
        <taxon>Embryophyta</taxon>
        <taxon>Tracheophyta</taxon>
        <taxon>Spermatophyta</taxon>
        <taxon>Magnoliopsida</taxon>
        <taxon>Ranunculales</taxon>
        <taxon>Circaeasteraceae</taxon>
        <taxon>Kingdonia</taxon>
    </lineage>
</organism>
<dbReference type="EMBL" id="JACGCM010002358">
    <property type="protein sequence ID" value="KAF6140692.1"/>
    <property type="molecule type" value="Genomic_DNA"/>
</dbReference>
<accession>A0A7J7LDS0</accession>
<reference evidence="1 2" key="1">
    <citation type="journal article" date="2020" name="IScience">
        <title>Genome Sequencing of the Endangered Kingdonia uniflora (Circaeasteraceae, Ranunculales) Reveals Potential Mechanisms of Evolutionary Specialization.</title>
        <authorList>
            <person name="Sun Y."/>
            <person name="Deng T."/>
            <person name="Zhang A."/>
            <person name="Moore M.J."/>
            <person name="Landis J.B."/>
            <person name="Lin N."/>
            <person name="Zhang H."/>
            <person name="Zhang X."/>
            <person name="Huang J."/>
            <person name="Zhang X."/>
            <person name="Sun H."/>
            <person name="Wang H."/>
        </authorList>
    </citation>
    <scope>NUCLEOTIDE SEQUENCE [LARGE SCALE GENOMIC DNA]</scope>
    <source>
        <strain evidence="1">TB1705</strain>
        <tissue evidence="1">Leaf</tissue>
    </source>
</reference>
<name>A0A7J7LDS0_9MAGN</name>
<dbReference type="AlphaFoldDB" id="A0A7J7LDS0"/>
<dbReference type="Proteomes" id="UP000541444">
    <property type="component" value="Unassembled WGS sequence"/>
</dbReference>
<evidence type="ECO:0000313" key="2">
    <source>
        <dbReference type="Proteomes" id="UP000541444"/>
    </source>
</evidence>
<feature type="non-terminal residue" evidence="1">
    <location>
        <position position="67"/>
    </location>
</feature>
<evidence type="ECO:0000313" key="1">
    <source>
        <dbReference type="EMBL" id="KAF6140692.1"/>
    </source>
</evidence>